<gene>
    <name evidence="1" type="ORF">EI42_03696</name>
</gene>
<organism evidence="1 2">
    <name type="scientific">Thermosporothrix hazakensis</name>
    <dbReference type="NCBI Taxonomy" id="644383"/>
    <lineage>
        <taxon>Bacteria</taxon>
        <taxon>Bacillati</taxon>
        <taxon>Chloroflexota</taxon>
        <taxon>Ktedonobacteria</taxon>
        <taxon>Ktedonobacterales</taxon>
        <taxon>Thermosporotrichaceae</taxon>
        <taxon>Thermosporothrix</taxon>
    </lineage>
</organism>
<accession>A0A326U5T8</accession>
<reference evidence="1 2" key="1">
    <citation type="submission" date="2018-06" db="EMBL/GenBank/DDBJ databases">
        <title>Genomic Encyclopedia of Archaeal and Bacterial Type Strains, Phase II (KMG-II): from individual species to whole genera.</title>
        <authorList>
            <person name="Goeker M."/>
        </authorList>
    </citation>
    <scope>NUCLEOTIDE SEQUENCE [LARGE SCALE GENOMIC DNA]</scope>
    <source>
        <strain evidence="1 2">ATCC BAA-1881</strain>
    </source>
</reference>
<dbReference type="AlphaFoldDB" id="A0A326U5T8"/>
<dbReference type="Proteomes" id="UP000248806">
    <property type="component" value="Unassembled WGS sequence"/>
</dbReference>
<evidence type="ECO:0000313" key="2">
    <source>
        <dbReference type="Proteomes" id="UP000248806"/>
    </source>
</evidence>
<dbReference type="EMBL" id="QKUF01000013">
    <property type="protein sequence ID" value="PZW27133.1"/>
    <property type="molecule type" value="Genomic_DNA"/>
</dbReference>
<name>A0A326U5T8_THEHA</name>
<sequence length="51" mass="6009">MREGVEGQVKAARDMLYDPEVDREEQEMLMLQGQRKWPYCIGIERSSKMCS</sequence>
<evidence type="ECO:0000313" key="1">
    <source>
        <dbReference type="EMBL" id="PZW27133.1"/>
    </source>
</evidence>
<proteinExistence type="predicted"/>
<protein>
    <submittedName>
        <fullName evidence="1">Uncharacterized protein</fullName>
    </submittedName>
</protein>
<keyword evidence="2" id="KW-1185">Reference proteome</keyword>
<comment type="caution">
    <text evidence="1">The sequence shown here is derived from an EMBL/GenBank/DDBJ whole genome shotgun (WGS) entry which is preliminary data.</text>
</comment>